<dbReference type="RefSeq" id="WP_126764489.1">
    <property type="nucleotide sequence ID" value="NZ_JBHLTZ010000014.1"/>
</dbReference>
<dbReference type="InterPro" id="IPR036188">
    <property type="entry name" value="FAD/NAD-bd_sf"/>
</dbReference>
<dbReference type="GO" id="GO:0006744">
    <property type="term" value="P:ubiquinone biosynthetic process"/>
    <property type="evidence" value="ECO:0007669"/>
    <property type="project" value="UniProtKB-UniPathway"/>
</dbReference>
<reference evidence="11" key="1">
    <citation type="journal article" date="2018" name="Front. Microbiol.">
        <title>Genome-Based Analysis Reveals the Taxonomy and Diversity of the Family Idiomarinaceae.</title>
        <authorList>
            <person name="Liu Y."/>
            <person name="Lai Q."/>
            <person name="Shao Z."/>
        </authorList>
    </citation>
    <scope>NUCLEOTIDE SEQUENCE [LARGE SCALE GENOMIC DNA]</scope>
    <source>
        <strain evidence="11">BH195</strain>
    </source>
</reference>
<accession>A0A432XSC5</accession>
<evidence type="ECO:0000256" key="1">
    <source>
        <dbReference type="ARBA" id="ARBA00001974"/>
    </source>
</evidence>
<evidence type="ECO:0000256" key="5">
    <source>
        <dbReference type="ARBA" id="ARBA00022827"/>
    </source>
</evidence>
<organism evidence="10 11">
    <name type="scientific">Pseudidiomarina halophila</name>
    <dbReference type="NCBI Taxonomy" id="1449799"/>
    <lineage>
        <taxon>Bacteria</taxon>
        <taxon>Pseudomonadati</taxon>
        <taxon>Pseudomonadota</taxon>
        <taxon>Gammaproteobacteria</taxon>
        <taxon>Alteromonadales</taxon>
        <taxon>Idiomarinaceae</taxon>
        <taxon>Pseudidiomarina</taxon>
    </lineage>
</organism>
<evidence type="ECO:0000256" key="4">
    <source>
        <dbReference type="ARBA" id="ARBA00022630"/>
    </source>
</evidence>
<evidence type="ECO:0000256" key="6">
    <source>
        <dbReference type="ARBA" id="ARBA00023002"/>
    </source>
</evidence>
<dbReference type="InterPro" id="IPR010971">
    <property type="entry name" value="UbiH/COQ6"/>
</dbReference>
<evidence type="ECO:0000256" key="2">
    <source>
        <dbReference type="ARBA" id="ARBA00004749"/>
    </source>
</evidence>
<comment type="pathway">
    <text evidence="2">Cofactor biosynthesis; ubiquinone biosynthesis.</text>
</comment>
<dbReference type="InterPro" id="IPR051205">
    <property type="entry name" value="UbiH/COQ6_monooxygenase"/>
</dbReference>
<keyword evidence="7" id="KW-0503">Monooxygenase</keyword>
<keyword evidence="11" id="KW-1185">Reference proteome</keyword>
<evidence type="ECO:0000256" key="7">
    <source>
        <dbReference type="ARBA" id="ARBA00023033"/>
    </source>
</evidence>
<dbReference type="EMBL" id="PIPW01000004">
    <property type="protein sequence ID" value="RUO51618.1"/>
    <property type="molecule type" value="Genomic_DNA"/>
</dbReference>
<dbReference type="OrthoDB" id="9769565at2"/>
<dbReference type="UniPathway" id="UPA00232"/>
<keyword evidence="8" id="KW-0812">Transmembrane</keyword>
<protein>
    <submittedName>
        <fullName evidence="10">2-octaprenyl-6-methoxyphenyl hydroxylase</fullName>
    </submittedName>
</protein>
<dbReference type="GO" id="GO:0008681">
    <property type="term" value="F:2-octaprenyl-6-methoxyphenol hydroxylase activity"/>
    <property type="evidence" value="ECO:0007669"/>
    <property type="project" value="InterPro"/>
</dbReference>
<dbReference type="PANTHER" id="PTHR43876">
    <property type="entry name" value="UBIQUINONE BIOSYNTHESIS MONOOXYGENASE COQ6, MITOCHONDRIAL"/>
    <property type="match status" value="1"/>
</dbReference>
<comment type="cofactor">
    <cofactor evidence="1">
        <name>FAD</name>
        <dbReference type="ChEBI" id="CHEBI:57692"/>
    </cofactor>
</comment>
<gene>
    <name evidence="10" type="ORF">CWI69_11630</name>
</gene>
<dbReference type="Proteomes" id="UP000287198">
    <property type="component" value="Unassembled WGS sequence"/>
</dbReference>
<dbReference type="Pfam" id="PF01494">
    <property type="entry name" value="FAD_binding_3"/>
    <property type="match status" value="1"/>
</dbReference>
<feature type="domain" description="FAD-binding" evidence="9">
    <location>
        <begin position="7"/>
        <end position="326"/>
    </location>
</feature>
<evidence type="ECO:0000313" key="10">
    <source>
        <dbReference type="EMBL" id="RUO51618.1"/>
    </source>
</evidence>
<evidence type="ECO:0000313" key="11">
    <source>
        <dbReference type="Proteomes" id="UP000287198"/>
    </source>
</evidence>
<feature type="transmembrane region" description="Helical" evidence="8">
    <location>
        <begin position="6"/>
        <end position="26"/>
    </location>
</feature>
<keyword evidence="6" id="KW-0560">Oxidoreductase</keyword>
<dbReference type="SUPFAM" id="SSF51905">
    <property type="entry name" value="FAD/NAD(P)-binding domain"/>
    <property type="match status" value="1"/>
</dbReference>
<evidence type="ECO:0000259" key="9">
    <source>
        <dbReference type="Pfam" id="PF01494"/>
    </source>
</evidence>
<dbReference type="InterPro" id="IPR011295">
    <property type="entry name" value="UbiH"/>
</dbReference>
<keyword evidence="8" id="KW-1133">Transmembrane helix</keyword>
<dbReference type="GO" id="GO:0071949">
    <property type="term" value="F:FAD binding"/>
    <property type="evidence" value="ECO:0007669"/>
    <property type="project" value="InterPro"/>
</dbReference>
<comment type="similarity">
    <text evidence="3">Belongs to the UbiH/COQ6 family.</text>
</comment>
<keyword evidence="5" id="KW-0274">FAD</keyword>
<dbReference type="InterPro" id="IPR002938">
    <property type="entry name" value="FAD-bd"/>
</dbReference>
<evidence type="ECO:0000256" key="8">
    <source>
        <dbReference type="SAM" id="Phobius"/>
    </source>
</evidence>
<dbReference type="Gene3D" id="3.50.50.60">
    <property type="entry name" value="FAD/NAD(P)-binding domain"/>
    <property type="match status" value="2"/>
</dbReference>
<dbReference type="PRINTS" id="PR00420">
    <property type="entry name" value="RNGMNOXGNASE"/>
</dbReference>
<proteinExistence type="inferred from homology"/>
<dbReference type="PROSITE" id="PS01304">
    <property type="entry name" value="UBIH"/>
    <property type="match status" value="1"/>
</dbReference>
<keyword evidence="8" id="KW-0472">Membrane</keyword>
<dbReference type="NCBIfam" id="TIGR01988">
    <property type="entry name" value="Ubi-OHases"/>
    <property type="match status" value="1"/>
</dbReference>
<dbReference type="InterPro" id="IPR018168">
    <property type="entry name" value="Ubi_Hdrlase_CS"/>
</dbReference>
<dbReference type="NCBIfam" id="NF004356">
    <property type="entry name" value="PRK05732.1"/>
    <property type="match status" value="1"/>
</dbReference>
<dbReference type="AlphaFoldDB" id="A0A432XSC5"/>
<evidence type="ECO:0000256" key="3">
    <source>
        <dbReference type="ARBA" id="ARBA00005349"/>
    </source>
</evidence>
<sequence>MDAGKLTSIIIAGGGLVGSLSALLLAQRRPDLSIVIIEPNADGPVRDKRTIALAAATVELLQQHGLWSLLASESEAIEHIHVSDRGYLGVTRLHAEDEGVDALGQVVPAAALNRALYQRLQDLPNIDWRGGARVTAIEQTTEAAIVTVASTTDPNAATEQLQCQLLVGADGQRSFVREALGIAMQLTDYQQVGIIATLQLAEPLDGWAYERFTETGPIALLPLPNKQASLVWSVSEDHAADTLAMTDEQFLQSVQQAFGYRAGRFTGIGERLQFPLQLHLAERSIAHRAVIIGNASHTLHPIAGQGFNLGVRDAIALSDQLALADDPGAYVTLADYWQQRKGDYQQIIGLTDLLVRGFSNHHWPMNHLRNLALLGLDVLPPLRNRFARQTMGLTHLAKDFAKHLANGERR</sequence>
<keyword evidence="4" id="KW-0285">Flavoprotein</keyword>
<name>A0A432XSC5_9GAMM</name>
<dbReference type="PANTHER" id="PTHR43876:SF8">
    <property type="entry name" value="2-OCTAPRENYL-6-METHOXYPHENOL HYDROXYLASE"/>
    <property type="match status" value="1"/>
</dbReference>
<dbReference type="NCBIfam" id="TIGR01984">
    <property type="entry name" value="UbiH"/>
    <property type="match status" value="1"/>
</dbReference>
<comment type="caution">
    <text evidence="10">The sequence shown here is derived from an EMBL/GenBank/DDBJ whole genome shotgun (WGS) entry which is preliminary data.</text>
</comment>